<dbReference type="Pfam" id="PF09837">
    <property type="entry name" value="DUF2064"/>
    <property type="match status" value="1"/>
</dbReference>
<evidence type="ECO:0000313" key="2">
    <source>
        <dbReference type="EMBL" id="SDS10463.1"/>
    </source>
</evidence>
<dbReference type="InterPro" id="IPR029044">
    <property type="entry name" value="Nucleotide-diphossugar_trans"/>
</dbReference>
<gene>
    <name evidence="2" type="ORF">SAMN04489860_0804</name>
</gene>
<accession>A0A1H1PH66</accession>
<sequence length="235" mass="24902">MSAVEPVRTIVVLAKAPEPGRVKTRLHGEFTPEQAADLARAALEDTLDAVAAVPDVARVLVLDGEAGPWVPEGFHVIPQVEGGLDRRLAGAFAETAYEFEGPILLVGMDTPQLAPYLDVDMARHDAALGLAEDGGFWAIVLPKGLKDFYTSLFHGVPMSEPTTGAAQLERMREFGLRVQILPTLRDVDDPDDASAVARSAPGSLFAAAWAEASGADSPSGLRERALTTPPGEMLP</sequence>
<dbReference type="InterPro" id="IPR018641">
    <property type="entry name" value="Trfase_1_rSAM/seldom-assoc"/>
</dbReference>
<dbReference type="PANTHER" id="PTHR36529:SF1">
    <property type="entry name" value="GLYCOSYLTRANSFERASE"/>
    <property type="match status" value="1"/>
</dbReference>
<dbReference type="SUPFAM" id="SSF53448">
    <property type="entry name" value="Nucleotide-diphospho-sugar transferases"/>
    <property type="match status" value="1"/>
</dbReference>
<reference evidence="2 3" key="1">
    <citation type="submission" date="2016-10" db="EMBL/GenBank/DDBJ databases">
        <authorList>
            <person name="de Groot N.N."/>
        </authorList>
    </citation>
    <scope>NUCLEOTIDE SEQUENCE [LARGE SCALE GENOMIC DNA]</scope>
    <source>
        <strain evidence="2 3">DSM 22126</strain>
    </source>
</reference>
<evidence type="ECO:0000313" key="3">
    <source>
        <dbReference type="Proteomes" id="UP000185663"/>
    </source>
</evidence>
<name>A0A1H1PH66_9CELL</name>
<evidence type="ECO:0000256" key="1">
    <source>
        <dbReference type="SAM" id="MobiDB-lite"/>
    </source>
</evidence>
<dbReference type="RefSeq" id="WP_197675415.1">
    <property type="nucleotide sequence ID" value="NZ_LT629776.1"/>
</dbReference>
<protein>
    <recommendedName>
        <fullName evidence="4">Glycosyltransferase</fullName>
    </recommendedName>
</protein>
<dbReference type="PANTHER" id="PTHR36529">
    <property type="entry name" value="SLL1095 PROTEIN"/>
    <property type="match status" value="1"/>
</dbReference>
<evidence type="ECO:0008006" key="4">
    <source>
        <dbReference type="Google" id="ProtNLM"/>
    </source>
</evidence>
<feature type="region of interest" description="Disordered" evidence="1">
    <location>
        <begin position="211"/>
        <end position="235"/>
    </location>
</feature>
<organism evidence="2 3">
    <name type="scientific">Paraoerskovia marina</name>
    <dbReference type="NCBI Taxonomy" id="545619"/>
    <lineage>
        <taxon>Bacteria</taxon>
        <taxon>Bacillati</taxon>
        <taxon>Actinomycetota</taxon>
        <taxon>Actinomycetes</taxon>
        <taxon>Micrococcales</taxon>
        <taxon>Cellulomonadaceae</taxon>
        <taxon>Paraoerskovia</taxon>
    </lineage>
</organism>
<dbReference type="Proteomes" id="UP000185663">
    <property type="component" value="Chromosome I"/>
</dbReference>
<dbReference type="eggNOG" id="COG3222">
    <property type="taxonomic scope" value="Bacteria"/>
</dbReference>
<dbReference type="AlphaFoldDB" id="A0A1H1PH66"/>
<dbReference type="STRING" id="545619.SAMN04489860_0804"/>
<keyword evidence="3" id="KW-1185">Reference proteome</keyword>
<dbReference type="EMBL" id="LT629776">
    <property type="protein sequence ID" value="SDS10463.1"/>
    <property type="molecule type" value="Genomic_DNA"/>
</dbReference>
<proteinExistence type="predicted"/>
<dbReference type="Gene3D" id="3.90.550.10">
    <property type="entry name" value="Spore Coat Polysaccharide Biosynthesis Protein SpsA, Chain A"/>
    <property type="match status" value="1"/>
</dbReference>